<sequence length="152" mass="16536">MGQIHHRAIANVPVEQAFAYVDDYRTVPKWMFGITKFAPVGTRTQGLGATYDAAMQIGPKSLGSRVRITEWEENVVIRLESVDGIANGSTWRFTPHGADKTELTVDFDYSLGGGLLGKALAKIVEPIVGTAIKHTEATLRAQVEALTEKHSA</sequence>
<dbReference type="AlphaFoldDB" id="A0A541B8S1"/>
<dbReference type="Proteomes" id="UP000316256">
    <property type="component" value="Unassembled WGS sequence"/>
</dbReference>
<organism evidence="1 2">
    <name type="scientific">Rhodococcus spelaei</name>
    <dbReference type="NCBI Taxonomy" id="2546320"/>
    <lineage>
        <taxon>Bacteria</taxon>
        <taxon>Bacillati</taxon>
        <taxon>Actinomycetota</taxon>
        <taxon>Actinomycetes</taxon>
        <taxon>Mycobacteriales</taxon>
        <taxon>Nocardiaceae</taxon>
        <taxon>Rhodococcus</taxon>
    </lineage>
</organism>
<dbReference type="RefSeq" id="WP_142099947.1">
    <property type="nucleotide sequence ID" value="NZ_VIGH01000005.1"/>
</dbReference>
<dbReference type="Pfam" id="PF10604">
    <property type="entry name" value="Polyketide_cyc2"/>
    <property type="match status" value="1"/>
</dbReference>
<dbReference type="CDD" id="cd07812">
    <property type="entry name" value="SRPBCC"/>
    <property type="match status" value="1"/>
</dbReference>
<keyword evidence="2" id="KW-1185">Reference proteome</keyword>
<dbReference type="InterPro" id="IPR023393">
    <property type="entry name" value="START-like_dom_sf"/>
</dbReference>
<dbReference type="EMBL" id="VIGH01000005">
    <property type="protein sequence ID" value="TQF68719.1"/>
    <property type="molecule type" value="Genomic_DNA"/>
</dbReference>
<evidence type="ECO:0000313" key="1">
    <source>
        <dbReference type="EMBL" id="TQF68719.1"/>
    </source>
</evidence>
<name>A0A541B8S1_9NOCA</name>
<dbReference type="SUPFAM" id="SSF55961">
    <property type="entry name" value="Bet v1-like"/>
    <property type="match status" value="1"/>
</dbReference>
<evidence type="ECO:0000313" key="2">
    <source>
        <dbReference type="Proteomes" id="UP000316256"/>
    </source>
</evidence>
<reference evidence="1 2" key="1">
    <citation type="submission" date="2019-06" db="EMBL/GenBank/DDBJ databases">
        <title>Rhodococcus spaelei sp. nov., isolated from a cave.</title>
        <authorList>
            <person name="Lee S.D."/>
        </authorList>
    </citation>
    <scope>NUCLEOTIDE SEQUENCE [LARGE SCALE GENOMIC DNA]</scope>
    <source>
        <strain evidence="1 2">C9-5</strain>
    </source>
</reference>
<proteinExistence type="predicted"/>
<dbReference type="InterPro" id="IPR019587">
    <property type="entry name" value="Polyketide_cyclase/dehydratase"/>
</dbReference>
<dbReference type="Gene3D" id="3.30.530.20">
    <property type="match status" value="1"/>
</dbReference>
<accession>A0A541B8S1</accession>
<gene>
    <name evidence="1" type="ORF">FK531_13015</name>
</gene>
<comment type="caution">
    <text evidence="1">The sequence shown here is derived from an EMBL/GenBank/DDBJ whole genome shotgun (WGS) entry which is preliminary data.</text>
</comment>
<dbReference type="OrthoDB" id="4560923at2"/>
<protein>
    <submittedName>
        <fullName evidence="1">SRPBCC family protein</fullName>
    </submittedName>
</protein>